<organism evidence="1 2">
    <name type="scientific">Tenacibaculum jejuense</name>
    <dbReference type="NCBI Taxonomy" id="584609"/>
    <lineage>
        <taxon>Bacteria</taxon>
        <taxon>Pseudomonadati</taxon>
        <taxon>Bacteroidota</taxon>
        <taxon>Flavobacteriia</taxon>
        <taxon>Flavobacteriales</taxon>
        <taxon>Flavobacteriaceae</taxon>
        <taxon>Tenacibaculum</taxon>
    </lineage>
</organism>
<dbReference type="CDD" id="cd24013">
    <property type="entry name" value="ASKHA_ATPase_BT3980-like"/>
    <property type="match status" value="1"/>
</dbReference>
<dbReference type="Proteomes" id="UP000215214">
    <property type="component" value="Chromosome TJEJU"/>
</dbReference>
<proteinExistence type="predicted"/>
<dbReference type="Gene3D" id="3.30.420.260">
    <property type="match status" value="1"/>
</dbReference>
<accession>A0A238UBG6</accession>
<evidence type="ECO:0000313" key="1">
    <source>
        <dbReference type="EMBL" id="SNR16432.1"/>
    </source>
</evidence>
<protein>
    <recommendedName>
        <fullName evidence="3">DUF3822 domain-containing protein</fullName>
    </recommendedName>
</protein>
<evidence type="ECO:0000313" key="2">
    <source>
        <dbReference type="Proteomes" id="UP000215214"/>
    </source>
</evidence>
<keyword evidence="2" id="KW-1185">Reference proteome</keyword>
<dbReference type="AlphaFoldDB" id="A0A238UBG6"/>
<reference evidence="1 2" key="1">
    <citation type="submission" date="2017-07" db="EMBL/GenBank/DDBJ databases">
        <authorList>
            <person name="Sun Z.S."/>
            <person name="Albrecht U."/>
            <person name="Echele G."/>
            <person name="Lee C.C."/>
        </authorList>
    </citation>
    <scope>NUCLEOTIDE SEQUENCE [LARGE SCALE GENOMIC DNA]</scope>
    <source>
        <strain evidence="2">type strain: KCTC 22618</strain>
    </source>
</reference>
<dbReference type="KEGG" id="tje:TJEJU_2754"/>
<dbReference type="Pfam" id="PF12864">
    <property type="entry name" value="DUF3822"/>
    <property type="match status" value="1"/>
</dbReference>
<name>A0A238UBG6_9FLAO</name>
<dbReference type="EMBL" id="LT899436">
    <property type="protein sequence ID" value="SNR16432.1"/>
    <property type="molecule type" value="Genomic_DNA"/>
</dbReference>
<dbReference type="InterPro" id="IPR024213">
    <property type="entry name" value="DUF3822"/>
</dbReference>
<evidence type="ECO:0008006" key="3">
    <source>
        <dbReference type="Google" id="ProtNLM"/>
    </source>
</evidence>
<gene>
    <name evidence="1" type="ORF">TJEJU_2754</name>
</gene>
<dbReference type="Gene3D" id="3.30.420.250">
    <property type="match status" value="1"/>
</dbReference>
<sequence>MTKAMQKLKQKNNKEIISQHKKLSIQFSLDGFSFCIKDIPTNEILVVTEYVFKERLNTPNLLLEKINQVFESDKDLQVNFDKVTAVHQNKLSTVVPNDLFDEDHLKSYLNYTIQTLSSDLVVYDDLNFDAKNVYIPYVNVNNFLFQNFGEFEFKHHSTLFIDEVLKQKEQFKDNAIFVNVSYANMDVVILKNGEFNLYNSFFYNTKEDFIYYILFCIEQLELDPNELTLYFSGNIINDYEIYKISQDYIKNIEFLKPNHDFFEKSEYFFKHSHYTLLS</sequence>